<feature type="signal peptide" evidence="3">
    <location>
        <begin position="1"/>
        <end position="20"/>
    </location>
</feature>
<evidence type="ECO:0000313" key="5">
    <source>
        <dbReference type="Proteomes" id="UP000016562"/>
    </source>
</evidence>
<keyword evidence="5" id="KW-1185">Reference proteome</keyword>
<dbReference type="PANTHER" id="PTHR38108:SF1">
    <property type="entry name" value="UPF0319 PROTEIN YCCT"/>
    <property type="match status" value="1"/>
</dbReference>
<dbReference type="PANTHER" id="PTHR38108">
    <property type="entry name" value="UPF0319 PROTEIN YCCT"/>
    <property type="match status" value="1"/>
</dbReference>
<dbReference type="Proteomes" id="UP000016562">
    <property type="component" value="Unassembled WGS sequence"/>
</dbReference>
<gene>
    <name evidence="4" type="ORF">VEZ01S_19_00290</name>
</gene>
<accession>U3CEC0</accession>
<evidence type="ECO:0000256" key="1">
    <source>
        <dbReference type="ARBA" id="ARBA00008490"/>
    </source>
</evidence>
<dbReference type="Pfam" id="PF09829">
    <property type="entry name" value="DUF2057"/>
    <property type="match status" value="1"/>
</dbReference>
<dbReference type="STRING" id="1219080.VEZ01S_19_00290"/>
<keyword evidence="2 3" id="KW-0732">Signal</keyword>
<dbReference type="HAMAP" id="MF_00789">
    <property type="entry name" value="UPF0319"/>
    <property type="match status" value="1"/>
</dbReference>
<comment type="similarity">
    <text evidence="1 3">Belongs to the UPF0319 family.</text>
</comment>
<name>U3CEC0_9VIBR</name>
<proteinExistence type="inferred from homology"/>
<comment type="caution">
    <text evidence="4">The sequence shown here is derived from an EMBL/GenBank/DDBJ whole genome shotgun (WGS) entry which is preliminary data.</text>
</comment>
<sequence length="237" mass="25831" precursor="true">MYKKILLTGLALSFTAPVLADVKIALPEHVDLLLVNGAEPNVDGGFFSSSSTAVLPDGENQIVFRYEPTFKKGQEFEKMSSDVIVAKFTAKDQQLTFQFPKYRNLREARQFDKHPDWALIDKSGNKVAYAQDKLIHHGVQFGRDYQAEVMKFNTTGSAAAIETNSALAYAAVTAAQAAGTEVAVVPVSPSATDNAASNNSANTSANATTAEEMLMFWYNKADDATKARFKAYVNSQK</sequence>
<feature type="chain" id="PRO_5009021742" description="UPF0319 protein VEZ01S_19_00290" evidence="3">
    <location>
        <begin position="21"/>
        <end position="237"/>
    </location>
</feature>
<evidence type="ECO:0000256" key="3">
    <source>
        <dbReference type="HAMAP-Rule" id="MF_00789"/>
    </source>
</evidence>
<dbReference type="RefSeq" id="WP_021713323.1">
    <property type="nucleotide sequence ID" value="NZ_BATM01000019.1"/>
</dbReference>
<reference evidence="4 5" key="1">
    <citation type="submission" date="2013-09" db="EMBL/GenBank/DDBJ databases">
        <title>Whole genome shotgun sequence of Vibrio ezurae NBRC 102218.</title>
        <authorList>
            <person name="Yoshida I."/>
            <person name="Hosoyama A."/>
            <person name="Numata M."/>
            <person name="Hashimoto M."/>
            <person name="Hosoyama Y."/>
            <person name="Tsuchikane K."/>
            <person name="Noguchi M."/>
            <person name="Hirakata S."/>
            <person name="Ichikawa N."/>
            <person name="Ohji S."/>
            <person name="Yamazoe A."/>
            <person name="Fujita N."/>
        </authorList>
    </citation>
    <scope>NUCLEOTIDE SEQUENCE [LARGE SCALE GENOMIC DNA]</scope>
    <source>
        <strain evidence="4 5">NBRC 102218</strain>
    </source>
</reference>
<evidence type="ECO:0000313" key="4">
    <source>
        <dbReference type="EMBL" id="GAD79614.1"/>
    </source>
</evidence>
<dbReference type="OrthoDB" id="7058190at2"/>
<evidence type="ECO:0000256" key="2">
    <source>
        <dbReference type="ARBA" id="ARBA00022729"/>
    </source>
</evidence>
<dbReference type="InterPro" id="IPR018635">
    <property type="entry name" value="UPF0319"/>
</dbReference>
<dbReference type="AlphaFoldDB" id="U3CEC0"/>
<protein>
    <recommendedName>
        <fullName evidence="3">UPF0319 protein VEZ01S_19_00290</fullName>
    </recommendedName>
</protein>
<dbReference type="eggNOG" id="COG3110">
    <property type="taxonomic scope" value="Bacteria"/>
</dbReference>
<dbReference type="EMBL" id="BATM01000019">
    <property type="protein sequence ID" value="GAD79614.1"/>
    <property type="molecule type" value="Genomic_DNA"/>
</dbReference>
<organism evidence="4 5">
    <name type="scientific">Vibrio ezurae NBRC 102218</name>
    <dbReference type="NCBI Taxonomy" id="1219080"/>
    <lineage>
        <taxon>Bacteria</taxon>
        <taxon>Pseudomonadati</taxon>
        <taxon>Pseudomonadota</taxon>
        <taxon>Gammaproteobacteria</taxon>
        <taxon>Vibrionales</taxon>
        <taxon>Vibrionaceae</taxon>
        <taxon>Vibrio</taxon>
    </lineage>
</organism>